<reference evidence="2" key="1">
    <citation type="submission" date="2023-06" db="EMBL/GenBank/DDBJ databases">
        <title>Genomic analysis of the entomopathogenic nematode Steinernema hermaphroditum.</title>
        <authorList>
            <person name="Schwarz E.M."/>
            <person name="Heppert J.K."/>
            <person name="Baniya A."/>
            <person name="Schwartz H.T."/>
            <person name="Tan C.-H."/>
            <person name="Antoshechkin I."/>
            <person name="Sternberg P.W."/>
            <person name="Goodrich-Blair H."/>
            <person name="Dillman A.R."/>
        </authorList>
    </citation>
    <scope>NUCLEOTIDE SEQUENCE</scope>
    <source>
        <strain evidence="2">PS9179</strain>
        <tissue evidence="2">Whole animal</tissue>
    </source>
</reference>
<evidence type="ECO:0000313" key="3">
    <source>
        <dbReference type="Proteomes" id="UP001175271"/>
    </source>
</evidence>
<proteinExistence type="predicted"/>
<dbReference type="AlphaFoldDB" id="A0AA39M4L9"/>
<feature type="signal peptide" evidence="1">
    <location>
        <begin position="1"/>
        <end position="19"/>
    </location>
</feature>
<organism evidence="2 3">
    <name type="scientific">Steinernema hermaphroditum</name>
    <dbReference type="NCBI Taxonomy" id="289476"/>
    <lineage>
        <taxon>Eukaryota</taxon>
        <taxon>Metazoa</taxon>
        <taxon>Ecdysozoa</taxon>
        <taxon>Nematoda</taxon>
        <taxon>Chromadorea</taxon>
        <taxon>Rhabditida</taxon>
        <taxon>Tylenchina</taxon>
        <taxon>Panagrolaimomorpha</taxon>
        <taxon>Strongyloidoidea</taxon>
        <taxon>Steinernematidae</taxon>
        <taxon>Steinernema</taxon>
    </lineage>
</organism>
<sequence>MWFFRSLFLLISTVLLGSSRIPPRHLHPFVPTITLQFLASLSADDLEAIERANTDLQRLKSQGSDLSDVEHGLVVRPYSEKAYGHVAAFEEAITRLYLSLPRSIQEAIDQVLKDKATLDFSELEDHQRLVDYAILASETFNTLKRNEQDMLARAFPNYATLFRDPDFWAISGHGTNQRQAAEHFIGKLIGNRRHRL</sequence>
<evidence type="ECO:0000313" key="2">
    <source>
        <dbReference type="EMBL" id="KAK0420573.1"/>
    </source>
</evidence>
<dbReference type="Proteomes" id="UP001175271">
    <property type="component" value="Unassembled WGS sequence"/>
</dbReference>
<gene>
    <name evidence="2" type="ORF">QR680_014767</name>
</gene>
<accession>A0AA39M4L9</accession>
<name>A0AA39M4L9_9BILA</name>
<evidence type="ECO:0000256" key="1">
    <source>
        <dbReference type="SAM" id="SignalP"/>
    </source>
</evidence>
<keyword evidence="1" id="KW-0732">Signal</keyword>
<protein>
    <submittedName>
        <fullName evidence="2">Uncharacterized protein</fullName>
    </submittedName>
</protein>
<comment type="caution">
    <text evidence="2">The sequence shown here is derived from an EMBL/GenBank/DDBJ whole genome shotgun (WGS) entry which is preliminary data.</text>
</comment>
<dbReference type="EMBL" id="JAUCMV010000002">
    <property type="protein sequence ID" value="KAK0420573.1"/>
    <property type="molecule type" value="Genomic_DNA"/>
</dbReference>
<feature type="chain" id="PRO_5041297507" evidence="1">
    <location>
        <begin position="20"/>
        <end position="196"/>
    </location>
</feature>
<keyword evidence="3" id="KW-1185">Reference proteome</keyword>